<dbReference type="AlphaFoldDB" id="A6URR4"/>
<keyword evidence="1" id="KW-0677">Repeat</keyword>
<dbReference type="EMBL" id="CP000742">
    <property type="protein sequence ID" value="ABR55186.1"/>
    <property type="molecule type" value="Genomic_DNA"/>
</dbReference>
<dbReference type="CDD" id="cd04586">
    <property type="entry name" value="CBS_pair_BON_assoc"/>
    <property type="match status" value="1"/>
</dbReference>
<proteinExistence type="predicted"/>
<evidence type="ECO:0000256" key="1">
    <source>
        <dbReference type="ARBA" id="ARBA00022737"/>
    </source>
</evidence>
<dbReference type="GeneID" id="5324743"/>
<dbReference type="InterPro" id="IPR046342">
    <property type="entry name" value="CBS_dom_sf"/>
</dbReference>
<organism evidence="5 6">
    <name type="scientific">Methanococcus vannielii (strain ATCC 35089 / DSM 1224 / JCM 13029 / OCM 148 / SB)</name>
    <dbReference type="NCBI Taxonomy" id="406327"/>
    <lineage>
        <taxon>Archaea</taxon>
        <taxon>Methanobacteriati</taxon>
        <taxon>Methanobacteriota</taxon>
        <taxon>Methanomada group</taxon>
        <taxon>Methanococci</taxon>
        <taxon>Methanococcales</taxon>
        <taxon>Methanococcaceae</taxon>
        <taxon>Methanococcus</taxon>
    </lineage>
</organism>
<protein>
    <submittedName>
        <fullName evidence="5">Signal transduction protein with CBS domains</fullName>
    </submittedName>
</protein>
<dbReference type="STRING" id="406327.Mevan_1289"/>
<evidence type="ECO:0000313" key="5">
    <source>
        <dbReference type="EMBL" id="ABR55186.1"/>
    </source>
</evidence>
<dbReference type="Proteomes" id="UP000001107">
    <property type="component" value="Chromosome"/>
</dbReference>
<dbReference type="SUPFAM" id="SSF54631">
    <property type="entry name" value="CBS-domain pair"/>
    <property type="match status" value="1"/>
</dbReference>
<reference evidence="5" key="1">
    <citation type="submission" date="2007-06" db="EMBL/GenBank/DDBJ databases">
        <title>Complete sequence of Methanococcus vannielii SB.</title>
        <authorList>
            <consortium name="US DOE Joint Genome Institute"/>
            <person name="Copeland A."/>
            <person name="Lucas S."/>
            <person name="Lapidus A."/>
            <person name="Barry K."/>
            <person name="Glavina del Rio T."/>
            <person name="Dalin E."/>
            <person name="Tice H."/>
            <person name="Pitluck S."/>
            <person name="Chain P."/>
            <person name="Malfatti S."/>
            <person name="Shin M."/>
            <person name="Vergez L."/>
            <person name="Schmutz J."/>
            <person name="Larimer F."/>
            <person name="Land M."/>
            <person name="Hauser L."/>
            <person name="Kyrpides N."/>
            <person name="Anderson I."/>
            <person name="Sieprawska-Lupa M."/>
            <person name="Whitman W.B."/>
            <person name="Richardson P."/>
        </authorList>
    </citation>
    <scope>NUCLEOTIDE SEQUENCE [LARGE SCALE GENOMIC DNA]</scope>
    <source>
        <strain evidence="5">SB</strain>
    </source>
</reference>
<keyword evidence="2 3" id="KW-0129">CBS domain</keyword>
<dbReference type="PANTHER" id="PTHR43080:SF2">
    <property type="entry name" value="CBS DOMAIN-CONTAINING PROTEIN"/>
    <property type="match status" value="1"/>
</dbReference>
<evidence type="ECO:0000259" key="4">
    <source>
        <dbReference type="PROSITE" id="PS51371"/>
    </source>
</evidence>
<evidence type="ECO:0000256" key="2">
    <source>
        <dbReference type="ARBA" id="ARBA00023122"/>
    </source>
</evidence>
<name>A6URR4_METVS</name>
<dbReference type="InterPro" id="IPR051257">
    <property type="entry name" value="Diverse_CBS-Domain"/>
</dbReference>
<evidence type="ECO:0000313" key="6">
    <source>
        <dbReference type="Proteomes" id="UP000001107"/>
    </source>
</evidence>
<accession>A6URR4</accession>
<evidence type="ECO:0000256" key="3">
    <source>
        <dbReference type="PROSITE-ProRule" id="PRU00703"/>
    </source>
</evidence>
<dbReference type="Pfam" id="PF00571">
    <property type="entry name" value="CBS"/>
    <property type="match status" value="2"/>
</dbReference>
<dbReference type="Gene3D" id="3.10.580.10">
    <property type="entry name" value="CBS-domain"/>
    <property type="match status" value="1"/>
</dbReference>
<dbReference type="RefSeq" id="WP_012066101.1">
    <property type="nucleotide sequence ID" value="NC_009634.1"/>
</dbReference>
<feature type="domain" description="CBS" evidence="4">
    <location>
        <begin position="103"/>
        <end position="153"/>
    </location>
</feature>
<gene>
    <name evidence="5" type="ordered locus">Mevan_1289</name>
</gene>
<dbReference type="SMART" id="SM00116">
    <property type="entry name" value="CBS"/>
    <property type="match status" value="2"/>
</dbReference>
<keyword evidence="6" id="KW-1185">Reference proteome</keyword>
<dbReference type="KEGG" id="mvn:Mevan_1289"/>
<feature type="domain" description="CBS" evidence="4">
    <location>
        <begin position="7"/>
        <end position="65"/>
    </location>
</feature>
<dbReference type="OrthoDB" id="8919at2157"/>
<dbReference type="eggNOG" id="arCOG00606">
    <property type="taxonomic scope" value="Archaea"/>
</dbReference>
<dbReference type="InterPro" id="IPR000644">
    <property type="entry name" value="CBS_dom"/>
</dbReference>
<dbReference type="PANTHER" id="PTHR43080">
    <property type="entry name" value="CBS DOMAIN-CONTAINING PROTEIN CBSX3, MITOCHONDRIAL"/>
    <property type="match status" value="1"/>
</dbReference>
<sequence>MIFVKNVMKTPITLNKDDSIEKVIKLFREKSISGAPIVEGERIVGIISESDIIKSITSHDERVSLVLPSPFDLIELPLKTALKVEQFMEDIDNALKIEVWEAMTEKVITISPETTINKAAETMVKNKIKRLPVVENGKLVGIITRGDLIEAMV</sequence>
<dbReference type="HOGENOM" id="CLU_040681_12_2_2"/>
<dbReference type="PROSITE" id="PS51371">
    <property type="entry name" value="CBS"/>
    <property type="match status" value="2"/>
</dbReference>